<dbReference type="EMBL" id="BMOK01000010">
    <property type="protein sequence ID" value="GGL58308.1"/>
    <property type="molecule type" value="Genomic_DNA"/>
</dbReference>
<sequence length="161" mass="18927">MVDSINHKIFGKLNFDQGWIKNIDLKIFGKNQKIQIVIDADEDADFEDAQIKSYEKFFEKIDRRVIDAENATFEFYQTVSPNIRDQYKGVEKINEIVPEISRKEDLYHLVFPKQILFPIIFDETKREAGFICDCSWEIEHGLGIKFENEIVTEVGFQDILL</sequence>
<protein>
    <recommendedName>
        <fullName evidence="1">DUF6985 domain-containing protein</fullName>
    </recommendedName>
</protein>
<name>A0A917S4W2_9BACL</name>
<reference evidence="2" key="2">
    <citation type="submission" date="2020-09" db="EMBL/GenBank/DDBJ databases">
        <authorList>
            <person name="Sun Q."/>
            <person name="Ohkuma M."/>
        </authorList>
    </citation>
    <scope>NUCLEOTIDE SEQUENCE</scope>
    <source>
        <strain evidence="2">JCM 15325</strain>
    </source>
</reference>
<evidence type="ECO:0000313" key="2">
    <source>
        <dbReference type="EMBL" id="GGL58308.1"/>
    </source>
</evidence>
<reference evidence="2" key="1">
    <citation type="journal article" date="2014" name="Int. J. Syst. Evol. Microbiol.">
        <title>Complete genome sequence of Corynebacterium casei LMG S-19264T (=DSM 44701T), isolated from a smear-ripened cheese.</title>
        <authorList>
            <consortium name="US DOE Joint Genome Institute (JGI-PGF)"/>
            <person name="Walter F."/>
            <person name="Albersmeier A."/>
            <person name="Kalinowski J."/>
            <person name="Ruckert C."/>
        </authorList>
    </citation>
    <scope>NUCLEOTIDE SEQUENCE</scope>
    <source>
        <strain evidence="2">JCM 15325</strain>
    </source>
</reference>
<comment type="caution">
    <text evidence="2">The sequence shown here is derived from an EMBL/GenBank/DDBJ whole genome shotgun (WGS) entry which is preliminary data.</text>
</comment>
<organism evidence="2 3">
    <name type="scientific">Sporolactobacillus putidus</name>
    <dbReference type="NCBI Taxonomy" id="492735"/>
    <lineage>
        <taxon>Bacteria</taxon>
        <taxon>Bacillati</taxon>
        <taxon>Bacillota</taxon>
        <taxon>Bacilli</taxon>
        <taxon>Bacillales</taxon>
        <taxon>Sporolactobacillaceae</taxon>
        <taxon>Sporolactobacillus</taxon>
    </lineage>
</organism>
<dbReference type="AlphaFoldDB" id="A0A917S4W2"/>
<dbReference type="InterPro" id="IPR054254">
    <property type="entry name" value="DUF6985"/>
</dbReference>
<evidence type="ECO:0000313" key="3">
    <source>
        <dbReference type="Proteomes" id="UP000654670"/>
    </source>
</evidence>
<accession>A0A917S4W2</accession>
<dbReference type="RefSeq" id="WP_188803472.1">
    <property type="nucleotide sequence ID" value="NZ_BMOK01000010.1"/>
</dbReference>
<dbReference type="Pfam" id="PF22481">
    <property type="entry name" value="DUF6985"/>
    <property type="match status" value="1"/>
</dbReference>
<gene>
    <name evidence="2" type="ORF">GCM10007968_22860</name>
</gene>
<proteinExistence type="predicted"/>
<evidence type="ECO:0000259" key="1">
    <source>
        <dbReference type="Pfam" id="PF22481"/>
    </source>
</evidence>
<dbReference type="Proteomes" id="UP000654670">
    <property type="component" value="Unassembled WGS sequence"/>
</dbReference>
<feature type="domain" description="DUF6985" evidence="1">
    <location>
        <begin position="9"/>
        <end position="160"/>
    </location>
</feature>
<keyword evidence="3" id="KW-1185">Reference proteome</keyword>